<keyword evidence="4" id="KW-1185">Reference proteome</keyword>
<dbReference type="PANTHER" id="PTHR47307:SF1">
    <property type="entry name" value="GLUTATHIONE-REGULATED POTASSIUM-EFFLUX SYSTEM ANCILLARY PROTEIN KEFG"/>
    <property type="match status" value="1"/>
</dbReference>
<proteinExistence type="predicted"/>
<accession>A0ABU5CUR7</accession>
<dbReference type="InterPro" id="IPR003680">
    <property type="entry name" value="Flavodoxin_fold"/>
</dbReference>
<dbReference type="EMBL" id="JAWDIQ010000003">
    <property type="protein sequence ID" value="MDY0410118.1"/>
    <property type="molecule type" value="Genomic_DNA"/>
</dbReference>
<protein>
    <submittedName>
        <fullName evidence="3">NAD(P)H-dependent oxidoreductase</fullName>
        <ecNumber evidence="3">1.-.-.-</ecNumber>
    </submittedName>
</protein>
<gene>
    <name evidence="3" type="ORF">RWD45_18125</name>
</gene>
<evidence type="ECO:0000313" key="3">
    <source>
        <dbReference type="EMBL" id="MDY0410118.1"/>
    </source>
</evidence>
<dbReference type="Pfam" id="PF02525">
    <property type="entry name" value="Flavodoxin_2"/>
    <property type="match status" value="1"/>
</dbReference>
<evidence type="ECO:0000256" key="1">
    <source>
        <dbReference type="ARBA" id="ARBA00023002"/>
    </source>
</evidence>
<dbReference type="RefSeq" id="WP_320380979.1">
    <property type="nucleotide sequence ID" value="NZ_JAWDIQ010000003.1"/>
</dbReference>
<evidence type="ECO:0000313" key="4">
    <source>
        <dbReference type="Proteomes" id="UP001275315"/>
    </source>
</evidence>
<name>A0ABU5CUR7_9BACI</name>
<sequence>MKTLVIISHPNILESSSQQFLIKAIPHHFDVTVHHLENEYPDWNINVAKEQKLLSEHDRIIFQFPFYWYSSPALLKHWQDMVYTEDFAFHARGKALRGKEFGLVLSVGINEAEYQAGGREMFSISELTRPFQATAEKLGMTYLKPFSIFQFGYMTDEQRFQLAIHYQQVLTREKDNSLEAKEKWIMEQLTNMDKASLSTDDKIVLENAVESLKNNRHTIDELKLILEQMW</sequence>
<dbReference type="InterPro" id="IPR029039">
    <property type="entry name" value="Flavoprotein-like_sf"/>
</dbReference>
<dbReference type="EC" id="1.-.-.-" evidence="3"/>
<reference evidence="3 4" key="1">
    <citation type="submission" date="2023-10" db="EMBL/GenBank/DDBJ databases">
        <title>Virgibacillus soli CC-YMP-6 genome.</title>
        <authorList>
            <person name="Miliotis G."/>
            <person name="Sengupta P."/>
            <person name="Hameed A."/>
            <person name="Chuvochina M."/>
            <person name="Mcdonagh F."/>
            <person name="Simpson A.C."/>
            <person name="Singh N.K."/>
            <person name="Rekha P.D."/>
            <person name="Raman K."/>
            <person name="Hugenholtz P."/>
            <person name="Venkateswaran K."/>
        </authorList>
    </citation>
    <scope>NUCLEOTIDE SEQUENCE [LARGE SCALE GENOMIC DNA]</scope>
    <source>
        <strain evidence="3 4">CC-YMP-6</strain>
    </source>
</reference>
<dbReference type="SUPFAM" id="SSF52218">
    <property type="entry name" value="Flavoproteins"/>
    <property type="match status" value="1"/>
</dbReference>
<comment type="caution">
    <text evidence="3">The sequence shown here is derived from an EMBL/GenBank/DDBJ whole genome shotgun (WGS) entry which is preliminary data.</text>
</comment>
<dbReference type="GO" id="GO:0016491">
    <property type="term" value="F:oxidoreductase activity"/>
    <property type="evidence" value="ECO:0007669"/>
    <property type="project" value="UniProtKB-KW"/>
</dbReference>
<feature type="domain" description="Flavodoxin-like fold" evidence="2">
    <location>
        <begin position="1"/>
        <end position="161"/>
    </location>
</feature>
<dbReference type="PANTHER" id="PTHR47307">
    <property type="entry name" value="GLUTATHIONE-REGULATED POTASSIUM-EFFLUX SYSTEM ANCILLARY PROTEIN KEFG"/>
    <property type="match status" value="1"/>
</dbReference>
<keyword evidence="1 3" id="KW-0560">Oxidoreductase</keyword>
<evidence type="ECO:0000259" key="2">
    <source>
        <dbReference type="Pfam" id="PF02525"/>
    </source>
</evidence>
<organism evidence="3 4">
    <name type="scientific">Paracerasibacillus soli</name>
    <dbReference type="NCBI Taxonomy" id="480284"/>
    <lineage>
        <taxon>Bacteria</taxon>
        <taxon>Bacillati</taxon>
        <taxon>Bacillota</taxon>
        <taxon>Bacilli</taxon>
        <taxon>Bacillales</taxon>
        <taxon>Bacillaceae</taxon>
        <taxon>Paracerasibacillus</taxon>
    </lineage>
</organism>
<dbReference type="InterPro" id="IPR046980">
    <property type="entry name" value="KefG/KefF"/>
</dbReference>
<dbReference type="Proteomes" id="UP001275315">
    <property type="component" value="Unassembled WGS sequence"/>
</dbReference>
<dbReference type="Gene3D" id="3.40.50.360">
    <property type="match status" value="1"/>
</dbReference>